<evidence type="ECO:0000313" key="3">
    <source>
        <dbReference type="EMBL" id="SDX21753.1"/>
    </source>
</evidence>
<evidence type="ECO:0000313" key="4">
    <source>
        <dbReference type="Proteomes" id="UP000198500"/>
    </source>
</evidence>
<sequence length="460" mass="52249">MPELYLMRHAKAKQARGDMTDHQRPLSRRGERQAAAMAQALRGWNALSGEILVSSAQRTRETLEGVEAQLSETLTERAAFHDTLYTFDKQPLLEWLRERPAEVERVLIIGHNPALETLARWLCRDAPESLPTGGMLHISLPDVPWQLLEKHSAEQVSRLVPAEASHALFKKQTPKAPDLDEASLSQRILGLLNHYYRRVRALEPGVIAGLDPEFLHQYRVNLRRSRAIGESLQATTKVPGLKKALKRLKRRAQATSDLRDLDVFLESLRQTPPPLAEHVRNDLVDWLNAQAEERHAMLCRQLAEPDYAEDMRRWEDVLASKKLSKALRKLKSARVEAVLADRIARHDCDLGALTLESDDAAFHELRKTVKRIRYLAELDPVRNKAFLAGLKRRQTLLGDLQDMCTRQAWVQAFIDAAGEASERRQACADWLAALEAEKQALREEIIALEPLARAEESLEH</sequence>
<dbReference type="SMART" id="SM00880">
    <property type="entry name" value="CHAD"/>
    <property type="match status" value="1"/>
</dbReference>
<dbReference type="InterPro" id="IPR013078">
    <property type="entry name" value="His_Pase_superF_clade-1"/>
</dbReference>
<evidence type="ECO:0000259" key="2">
    <source>
        <dbReference type="PROSITE" id="PS51708"/>
    </source>
</evidence>
<dbReference type="AlphaFoldDB" id="A0A1H2ZWE9"/>
<dbReference type="Proteomes" id="UP000198500">
    <property type="component" value="Unassembled WGS sequence"/>
</dbReference>
<feature type="domain" description="CHAD" evidence="2">
    <location>
        <begin position="181"/>
        <end position="460"/>
    </location>
</feature>
<dbReference type="SUPFAM" id="SSF53254">
    <property type="entry name" value="Phosphoglycerate mutase-like"/>
    <property type="match status" value="1"/>
</dbReference>
<feature type="region of interest" description="Disordered" evidence="1">
    <location>
        <begin position="10"/>
        <end position="30"/>
    </location>
</feature>
<reference evidence="3 4" key="1">
    <citation type="submission" date="2016-10" db="EMBL/GenBank/DDBJ databases">
        <authorList>
            <person name="de Groot N.N."/>
        </authorList>
    </citation>
    <scope>NUCLEOTIDE SEQUENCE [LARGE SCALE GENOMIC DNA]</scope>
    <source>
        <strain evidence="3 4">DSM 19219</strain>
    </source>
</reference>
<dbReference type="STRING" id="574349.SAMN05443545_104280"/>
<gene>
    <name evidence="3" type="ORF">SAMN05443545_104280</name>
</gene>
<dbReference type="PANTHER" id="PTHR39339:SF1">
    <property type="entry name" value="CHAD DOMAIN-CONTAINING PROTEIN"/>
    <property type="match status" value="1"/>
</dbReference>
<protein>
    <submittedName>
        <fullName evidence="3">Phosphohistidine phosphatase</fullName>
    </submittedName>
</protein>
<dbReference type="Pfam" id="PF05235">
    <property type="entry name" value="CHAD"/>
    <property type="match status" value="1"/>
</dbReference>
<dbReference type="InterPro" id="IPR038186">
    <property type="entry name" value="CHAD_dom_sf"/>
</dbReference>
<organism evidence="3 4">
    <name type="scientific">Aidingimonas halophila</name>
    <dbReference type="NCBI Taxonomy" id="574349"/>
    <lineage>
        <taxon>Bacteria</taxon>
        <taxon>Pseudomonadati</taxon>
        <taxon>Pseudomonadota</taxon>
        <taxon>Gammaproteobacteria</taxon>
        <taxon>Oceanospirillales</taxon>
        <taxon>Halomonadaceae</taxon>
        <taxon>Aidingimonas</taxon>
    </lineage>
</organism>
<dbReference type="Gene3D" id="1.40.20.10">
    <property type="entry name" value="CHAD domain"/>
    <property type="match status" value="1"/>
</dbReference>
<dbReference type="PANTHER" id="PTHR39339">
    <property type="entry name" value="SLR1444 PROTEIN"/>
    <property type="match status" value="1"/>
</dbReference>
<dbReference type="Pfam" id="PF00300">
    <property type="entry name" value="His_Phos_1"/>
    <property type="match status" value="1"/>
</dbReference>
<dbReference type="EMBL" id="FNNI01000004">
    <property type="protein sequence ID" value="SDX21753.1"/>
    <property type="molecule type" value="Genomic_DNA"/>
</dbReference>
<proteinExistence type="predicted"/>
<feature type="compositionally biased region" description="Basic and acidic residues" evidence="1">
    <location>
        <begin position="15"/>
        <end position="30"/>
    </location>
</feature>
<keyword evidence="4" id="KW-1185">Reference proteome</keyword>
<name>A0A1H2ZWE9_9GAMM</name>
<dbReference type="SMART" id="SM00855">
    <property type="entry name" value="PGAM"/>
    <property type="match status" value="1"/>
</dbReference>
<evidence type="ECO:0000256" key="1">
    <source>
        <dbReference type="SAM" id="MobiDB-lite"/>
    </source>
</evidence>
<dbReference type="RefSeq" id="WP_092569282.1">
    <property type="nucleotide sequence ID" value="NZ_BMXH01000001.1"/>
</dbReference>
<dbReference type="PROSITE" id="PS51708">
    <property type="entry name" value="CHAD"/>
    <property type="match status" value="1"/>
</dbReference>
<dbReference type="OrthoDB" id="9810154at2"/>
<accession>A0A1H2ZWE9</accession>
<dbReference type="CDD" id="cd07067">
    <property type="entry name" value="HP_PGM_like"/>
    <property type="match status" value="1"/>
</dbReference>
<dbReference type="InterPro" id="IPR007899">
    <property type="entry name" value="CHAD_dom"/>
</dbReference>
<dbReference type="Gene3D" id="3.40.50.1240">
    <property type="entry name" value="Phosphoglycerate mutase-like"/>
    <property type="match status" value="1"/>
</dbReference>
<dbReference type="InterPro" id="IPR029033">
    <property type="entry name" value="His_PPase_superfam"/>
</dbReference>